<dbReference type="AlphaFoldDB" id="A0A7S1S7P2"/>
<feature type="region of interest" description="Disordered" evidence="1">
    <location>
        <begin position="164"/>
        <end position="237"/>
    </location>
</feature>
<evidence type="ECO:0000313" key="2">
    <source>
        <dbReference type="EMBL" id="CAD9186987.1"/>
    </source>
</evidence>
<evidence type="ECO:0000256" key="1">
    <source>
        <dbReference type="SAM" id="MobiDB-lite"/>
    </source>
</evidence>
<name>A0A7S1S7P2_ALECA</name>
<organism evidence="2">
    <name type="scientific">Alexandrium catenella</name>
    <name type="common">Red tide dinoflagellate</name>
    <name type="synonym">Gonyaulax catenella</name>
    <dbReference type="NCBI Taxonomy" id="2925"/>
    <lineage>
        <taxon>Eukaryota</taxon>
        <taxon>Sar</taxon>
        <taxon>Alveolata</taxon>
        <taxon>Dinophyceae</taxon>
        <taxon>Gonyaulacales</taxon>
        <taxon>Pyrocystaceae</taxon>
        <taxon>Alexandrium</taxon>
    </lineage>
</organism>
<sequence>MTTASPAKPGWASTTPSKSRSPPAWETIDNDKIKAPPQIKGLQSPEAAEPKACDDFRAPMSEGKTSTKWTCNLRSESKEEAKGRPGFWSPGAGRGTAVDPAGATRGNRDGKRASTANLLPQFLPPVAGGEAQDGADEKNQGAKEKPSKHDVDVIFSYLVCEEKQDSDVFPKPRSFPKNRYGKEEAQGEASPGGKSALSTQCSTPRSPGAGWVGSPFTPRKGERAPWAEFEGQTLREA</sequence>
<feature type="region of interest" description="Disordered" evidence="1">
    <location>
        <begin position="1"/>
        <end position="148"/>
    </location>
</feature>
<feature type="compositionally biased region" description="Basic and acidic residues" evidence="1">
    <location>
        <begin position="48"/>
        <end position="57"/>
    </location>
</feature>
<feature type="compositionally biased region" description="Polar residues" evidence="1">
    <location>
        <begin position="196"/>
        <end position="205"/>
    </location>
</feature>
<protein>
    <submittedName>
        <fullName evidence="2">Uncharacterized protein</fullName>
    </submittedName>
</protein>
<gene>
    <name evidence="2" type="ORF">ACAT0790_LOCUS63761</name>
</gene>
<dbReference type="EMBL" id="HBGE01106907">
    <property type="protein sequence ID" value="CAD9186987.1"/>
    <property type="molecule type" value="Transcribed_RNA"/>
</dbReference>
<reference evidence="2" key="1">
    <citation type="submission" date="2021-01" db="EMBL/GenBank/DDBJ databases">
        <authorList>
            <person name="Corre E."/>
            <person name="Pelletier E."/>
            <person name="Niang G."/>
            <person name="Scheremetjew M."/>
            <person name="Finn R."/>
            <person name="Kale V."/>
            <person name="Holt S."/>
            <person name="Cochrane G."/>
            <person name="Meng A."/>
            <person name="Brown T."/>
            <person name="Cohen L."/>
        </authorList>
    </citation>
    <scope>NUCLEOTIDE SEQUENCE</scope>
    <source>
        <strain evidence="2">OF101</strain>
    </source>
</reference>
<proteinExistence type="predicted"/>
<accession>A0A7S1S7P2</accession>
<feature type="compositionally biased region" description="Polar residues" evidence="1">
    <location>
        <begin position="63"/>
        <end position="74"/>
    </location>
</feature>
<feature type="compositionally biased region" description="Basic and acidic residues" evidence="1">
    <location>
        <begin position="135"/>
        <end position="148"/>
    </location>
</feature>